<organism evidence="1 2">
    <name type="scientific">Halorubrum ezzemoulense</name>
    <name type="common">Halorubrum chaoviator</name>
    <dbReference type="NCBI Taxonomy" id="337243"/>
    <lineage>
        <taxon>Archaea</taxon>
        <taxon>Methanobacteriati</taxon>
        <taxon>Methanobacteriota</taxon>
        <taxon>Stenosarchaea group</taxon>
        <taxon>Halobacteria</taxon>
        <taxon>Halobacteriales</taxon>
        <taxon>Haloferacaceae</taxon>
        <taxon>Halorubrum</taxon>
    </lineage>
</organism>
<protein>
    <submittedName>
        <fullName evidence="1">Uncharacterized protein</fullName>
    </submittedName>
</protein>
<dbReference type="EMBL" id="JAQLUK010000001">
    <property type="protein sequence ID" value="MDB2291089.1"/>
    <property type="molecule type" value="Genomic_DNA"/>
</dbReference>
<keyword evidence="2" id="KW-1185">Reference proteome</keyword>
<reference evidence="1 2" key="1">
    <citation type="submission" date="2023-01" db="EMBL/GenBank/DDBJ databases">
        <title>Halorubrum ezzemoulense from Santa Pola, Spain.</title>
        <authorList>
            <person name="Feng Y."/>
            <person name="Louyakis A.S."/>
            <person name="Gogarten J.P."/>
        </authorList>
    </citation>
    <scope>NUCLEOTIDE SEQUENCE [LARGE SCALE GENOMIC DNA]</scope>
    <source>
        <strain evidence="1 2">AMM015</strain>
    </source>
</reference>
<evidence type="ECO:0000313" key="2">
    <source>
        <dbReference type="Proteomes" id="UP001210528"/>
    </source>
</evidence>
<proteinExistence type="predicted"/>
<sequence>MTFNEPYSVASGVFECVLDGGFLDICWLFTVAAVTPDCVRVELVIGVSDVSFVSEIRRTPGGAVVVSVPPRSFFCCQLWRLGVFFPVGVPRMPIRDWELAVPLPVRRLVYPVDMDMTTLTQRDGVRDSIICIVAVEMV</sequence>
<name>A0ABT4YZC1_HALEZ</name>
<accession>A0ABT4YZC1</accession>
<evidence type="ECO:0000313" key="1">
    <source>
        <dbReference type="EMBL" id="MDB2291089.1"/>
    </source>
</evidence>
<comment type="caution">
    <text evidence="1">The sequence shown here is derived from an EMBL/GenBank/DDBJ whole genome shotgun (WGS) entry which is preliminary data.</text>
</comment>
<dbReference type="Proteomes" id="UP001210528">
    <property type="component" value="Unassembled WGS sequence"/>
</dbReference>
<gene>
    <name evidence="1" type="ORF">PM085_02115</name>
</gene>